<reference evidence="4" key="1">
    <citation type="submission" date="2011-04" db="EMBL/GenBank/DDBJ databases">
        <title>The complete genome of Treponema brennaborense DSM 12168.</title>
        <authorList>
            <person name="Lucas S."/>
            <person name="Han J."/>
            <person name="Lapidus A."/>
            <person name="Bruce D."/>
            <person name="Goodwin L."/>
            <person name="Pitluck S."/>
            <person name="Peters L."/>
            <person name="Kyrpides N."/>
            <person name="Mavromatis K."/>
            <person name="Ivanova N."/>
            <person name="Mikhailova N."/>
            <person name="Pagani I."/>
            <person name="Teshima H."/>
            <person name="Detter J.C."/>
            <person name="Tapia R."/>
            <person name="Han C."/>
            <person name="Land M."/>
            <person name="Hauser L."/>
            <person name="Markowitz V."/>
            <person name="Cheng J.-F."/>
            <person name="Hugenholtz P."/>
            <person name="Woyke T."/>
            <person name="Wu D."/>
            <person name="Gronow S."/>
            <person name="Wellnitz S."/>
            <person name="Brambilla E."/>
            <person name="Klenk H.-P."/>
            <person name="Eisen J.A."/>
        </authorList>
    </citation>
    <scope>NUCLEOTIDE SEQUENCE [LARGE SCALE GENOMIC DNA]</scope>
    <source>
        <strain evidence="4">DSM 12168 / CIP 105900 / DD5/3</strain>
    </source>
</reference>
<sequence>MQGFSVWIDADSCPVPVRNLVLKFAKRLQFPLYFVANRQLSLPDWENVHMIQAEATADAADNYIVANVEPDDIAVTRDIPLAARLIAKKITVLNDRGTIFTPENISEYISIRNFNYSLVTAGIQPERNGSYNQKNSNNFANCFDKEIQKKLKRYR</sequence>
<dbReference type="OrthoDB" id="9798918at2"/>
<dbReference type="KEGG" id="tbe:Trebr_0935"/>
<dbReference type="HOGENOM" id="CLU_106619_2_0_12"/>
<protein>
    <recommendedName>
        <fullName evidence="2">UPF0178 protein Trebr_0935</fullName>
    </recommendedName>
</protein>
<evidence type="ECO:0000313" key="4">
    <source>
        <dbReference type="Proteomes" id="UP000006546"/>
    </source>
</evidence>
<dbReference type="PANTHER" id="PTHR35146">
    <property type="entry name" value="UPF0178 PROTEIN YAII"/>
    <property type="match status" value="1"/>
</dbReference>
<proteinExistence type="inferred from homology"/>
<dbReference type="PANTHER" id="PTHR35146:SF1">
    <property type="entry name" value="UPF0178 PROTEIN YAII"/>
    <property type="match status" value="1"/>
</dbReference>
<dbReference type="STRING" id="906968.Trebr_0935"/>
<evidence type="ECO:0000256" key="2">
    <source>
        <dbReference type="HAMAP-Rule" id="MF_00489"/>
    </source>
</evidence>
<dbReference type="AlphaFoldDB" id="F4LJH6"/>
<dbReference type="EMBL" id="CP002696">
    <property type="protein sequence ID" value="AEE16371.1"/>
    <property type="molecule type" value="Genomic_DNA"/>
</dbReference>
<name>F4LJH6_TREBD</name>
<organism evidence="3 4">
    <name type="scientific">Treponema brennaborense (strain DSM 12168 / CIP 105900 / DD5/3)</name>
    <dbReference type="NCBI Taxonomy" id="906968"/>
    <lineage>
        <taxon>Bacteria</taxon>
        <taxon>Pseudomonadati</taxon>
        <taxon>Spirochaetota</taxon>
        <taxon>Spirochaetia</taxon>
        <taxon>Spirochaetales</taxon>
        <taxon>Treponemataceae</taxon>
        <taxon>Treponema</taxon>
    </lineage>
</organism>
<comment type="similarity">
    <text evidence="1 2">Belongs to the UPF0178 family.</text>
</comment>
<dbReference type="HAMAP" id="MF_00489">
    <property type="entry name" value="UPF0178"/>
    <property type="match status" value="1"/>
</dbReference>
<dbReference type="InterPro" id="IPR003791">
    <property type="entry name" value="UPF0178"/>
</dbReference>
<evidence type="ECO:0000256" key="1">
    <source>
        <dbReference type="ARBA" id="ARBA00008522"/>
    </source>
</evidence>
<dbReference type="Pfam" id="PF02639">
    <property type="entry name" value="DUF188"/>
    <property type="match status" value="1"/>
</dbReference>
<dbReference type="CDD" id="cd18720">
    <property type="entry name" value="PIN_YqxD-like"/>
    <property type="match status" value="1"/>
</dbReference>
<dbReference type="eggNOG" id="COG1671">
    <property type="taxonomic scope" value="Bacteria"/>
</dbReference>
<evidence type="ECO:0000313" key="3">
    <source>
        <dbReference type="EMBL" id="AEE16371.1"/>
    </source>
</evidence>
<accession>F4LJH6</accession>
<dbReference type="Proteomes" id="UP000006546">
    <property type="component" value="Chromosome"/>
</dbReference>
<dbReference type="RefSeq" id="WP_013758090.1">
    <property type="nucleotide sequence ID" value="NC_015500.1"/>
</dbReference>
<gene>
    <name evidence="3" type="ordered locus">Trebr_0935</name>
</gene>
<keyword evidence="4" id="KW-1185">Reference proteome</keyword>